<dbReference type="EMBL" id="CP155571">
    <property type="protein sequence ID" value="XFO73103.1"/>
    <property type="molecule type" value="Genomic_DNA"/>
</dbReference>
<comment type="cofactor">
    <cofactor evidence="1">
        <name>Mg(2+)</name>
        <dbReference type="ChEBI" id="CHEBI:18420"/>
    </cofactor>
</comment>
<comment type="function">
    <text evidence="7">Part of a heterotetrameric complex that catalyzes the two-step biosynthesis of anthranilate, an intermediate in the biosynthesis of L-tryptophan. In the first step, the glutamine-binding beta subunit (TrpG) of anthranilate synthase (AS) provides the glutamine amidotransferase activity which generates ammonia as a substrate that, along with chorismate, is used in the second step, catalyzed by the large alpha subunit of AS (TrpE) to produce anthranilate. In the absence of TrpG, TrpE can synthesize anthranilate directly from chorismate and high concentrations of ammonia.</text>
</comment>
<evidence type="ECO:0000256" key="3">
    <source>
        <dbReference type="ARBA" id="ARBA00020653"/>
    </source>
</evidence>
<organism evidence="11 12">
    <name type="scientific">Sporomusa acidovorans (strain ATCC 49682 / DSM 3132 / Mol)</name>
    <dbReference type="NCBI Taxonomy" id="1123286"/>
    <lineage>
        <taxon>Bacteria</taxon>
        <taxon>Bacillati</taxon>
        <taxon>Bacillota</taxon>
        <taxon>Negativicutes</taxon>
        <taxon>Selenomonadales</taxon>
        <taxon>Sporomusaceae</taxon>
        <taxon>Sporomusa</taxon>
    </lineage>
</organism>
<dbReference type="Gene3D" id="3.60.120.10">
    <property type="entry name" value="Anthranilate synthase"/>
    <property type="match status" value="1"/>
</dbReference>
<comment type="catalytic activity">
    <reaction evidence="8">
        <text>chorismate + L-glutamine = anthranilate + pyruvate + L-glutamate + H(+)</text>
        <dbReference type="Rhea" id="RHEA:21732"/>
        <dbReference type="ChEBI" id="CHEBI:15361"/>
        <dbReference type="ChEBI" id="CHEBI:15378"/>
        <dbReference type="ChEBI" id="CHEBI:16567"/>
        <dbReference type="ChEBI" id="CHEBI:29748"/>
        <dbReference type="ChEBI" id="CHEBI:29985"/>
        <dbReference type="ChEBI" id="CHEBI:58359"/>
        <dbReference type="EC" id="4.1.3.27"/>
    </reaction>
</comment>
<comment type="subunit">
    <text evidence="2">Heterotetramer consisting of two non-identical subunits: a beta subunit (TrpG) and a large alpha subunit (TrpE).</text>
</comment>
<evidence type="ECO:0000256" key="4">
    <source>
        <dbReference type="ARBA" id="ARBA00022723"/>
    </source>
</evidence>
<dbReference type="Pfam" id="PF04715">
    <property type="entry name" value="Anth_synt_I_N"/>
    <property type="match status" value="1"/>
</dbReference>
<evidence type="ECO:0000256" key="8">
    <source>
        <dbReference type="ARBA" id="ARBA00047683"/>
    </source>
</evidence>
<feature type="domain" description="Chorismate-utilising enzyme C-terminal" evidence="9">
    <location>
        <begin position="232"/>
        <end position="485"/>
    </location>
</feature>
<dbReference type="PRINTS" id="PR00095">
    <property type="entry name" value="ANTSNTHASEI"/>
</dbReference>
<accession>A0ABZ3J401</accession>
<evidence type="ECO:0000256" key="1">
    <source>
        <dbReference type="ARBA" id="ARBA00001946"/>
    </source>
</evidence>
<evidence type="ECO:0000259" key="9">
    <source>
        <dbReference type="Pfam" id="PF00425"/>
    </source>
</evidence>
<dbReference type="InterPro" id="IPR015890">
    <property type="entry name" value="Chorismate_C"/>
</dbReference>
<dbReference type="InterPro" id="IPR005801">
    <property type="entry name" value="ADC_synthase"/>
</dbReference>
<feature type="domain" description="Anthranilate synthase component I N-terminal" evidence="10">
    <location>
        <begin position="29"/>
        <end position="165"/>
    </location>
</feature>
<name>A0ABZ3J401_SPOA4</name>
<protein>
    <recommendedName>
        <fullName evidence="3">Anthranilate synthase component 1</fullName>
    </recommendedName>
</protein>
<keyword evidence="5" id="KW-0460">Magnesium</keyword>
<dbReference type="Pfam" id="PF00425">
    <property type="entry name" value="Chorismate_bind"/>
    <property type="match status" value="1"/>
</dbReference>
<dbReference type="PANTHER" id="PTHR11236:SF48">
    <property type="entry name" value="ISOCHORISMATE SYNTHASE MENF"/>
    <property type="match status" value="1"/>
</dbReference>
<evidence type="ECO:0000256" key="7">
    <source>
        <dbReference type="ARBA" id="ARBA00025634"/>
    </source>
</evidence>
<evidence type="ECO:0000256" key="2">
    <source>
        <dbReference type="ARBA" id="ARBA00011575"/>
    </source>
</evidence>
<proteinExistence type="predicted"/>
<evidence type="ECO:0000256" key="5">
    <source>
        <dbReference type="ARBA" id="ARBA00022842"/>
    </source>
</evidence>
<evidence type="ECO:0000256" key="6">
    <source>
        <dbReference type="ARBA" id="ARBA00023239"/>
    </source>
</evidence>
<dbReference type="GO" id="GO:0004049">
    <property type="term" value="F:anthranilate synthase activity"/>
    <property type="evidence" value="ECO:0007669"/>
    <property type="project" value="UniProtKB-EC"/>
</dbReference>
<evidence type="ECO:0000313" key="12">
    <source>
        <dbReference type="Proteomes" id="UP000216052"/>
    </source>
</evidence>
<sequence>MKAFPEKEEFCRLATAYTVFPVCMELSTDMETPVSLYYKLVGDDPGFILESAQTGKNFGRYSFLGTRQLATFTAYHDHTDVLVDGRISHQQGKPHGLLKDFLQRFSMPEISALSSFAGGAVGYAAYEAVATWERVCGLTIPDDLPLMELLVCKYIIVMDHLTHSTRLINLIQHTPGAQAAKEYDQAIDELEHLVAKLKQPVVLPETKQNLAGKAEGDNRAERSSEEEEALLKERYIRMVKQGKEYIAAGDIFQVVLSRPFHYKLTRHPFTLYRQLRQDNPSPYMFYINFGHKQLVGASPERLVKLEDGKVLTCPIAGTRRRGETPAEDDELVAELLADAKELAEHAMLVDLGRNDIGRVSLPGTVKLDRMMEVEKYSHVMHIVSEVSGQIDPRFSAVDVLTACFPAGTVSGAPKVRAMEIIQELEGDIRGPYAGAVGYFDFRGNMDTCITIRTLIVDGQQVTVRTGAGIVADSVPETEYQEIKNKGRVLMQLIEEDEYHDITD</sequence>
<dbReference type="Proteomes" id="UP000216052">
    <property type="component" value="Chromosome"/>
</dbReference>
<dbReference type="RefSeq" id="WP_245692611.1">
    <property type="nucleotide sequence ID" value="NZ_CP155571.1"/>
</dbReference>
<dbReference type="InterPro" id="IPR006805">
    <property type="entry name" value="Anth_synth_I_N"/>
</dbReference>
<evidence type="ECO:0000313" key="11">
    <source>
        <dbReference type="EMBL" id="XFO73103.1"/>
    </source>
</evidence>
<keyword evidence="6 11" id="KW-0456">Lyase</keyword>
<dbReference type="SUPFAM" id="SSF56322">
    <property type="entry name" value="ADC synthase"/>
    <property type="match status" value="1"/>
</dbReference>
<gene>
    <name evidence="11" type="primary">trpE</name>
    <name evidence="11" type="ORF">SPACI_031770</name>
</gene>
<keyword evidence="12" id="KW-1185">Reference proteome</keyword>
<evidence type="ECO:0000259" key="10">
    <source>
        <dbReference type="Pfam" id="PF04715"/>
    </source>
</evidence>
<dbReference type="PANTHER" id="PTHR11236">
    <property type="entry name" value="AMINOBENZOATE/ANTHRANILATE SYNTHASE"/>
    <property type="match status" value="1"/>
</dbReference>
<reference evidence="11" key="1">
    <citation type="submission" date="2024-05" db="EMBL/GenBank/DDBJ databases">
        <title>Isolation and characterization of Sporomusa carbonis sp. nov., a carboxydotrophic hydrogenogen in the genus of Sporomusa isolated from a charcoal burning pile.</title>
        <authorList>
            <person name="Boeer T."/>
            <person name="Rosenbaum F."/>
            <person name="Eysell L."/>
            <person name="Mueller V."/>
            <person name="Daniel R."/>
            <person name="Poehlein A."/>
        </authorList>
    </citation>
    <scope>NUCLEOTIDE SEQUENCE [LARGE SCALE GENOMIC DNA]</scope>
    <source>
        <strain evidence="11">DSM 3132</strain>
    </source>
</reference>
<keyword evidence="4" id="KW-0479">Metal-binding</keyword>
<dbReference type="InterPro" id="IPR019999">
    <property type="entry name" value="Anth_synth_I-like"/>
</dbReference>